<protein>
    <submittedName>
        <fullName evidence="2">Lipolytic enzume, G-D-S-L family</fullName>
    </submittedName>
</protein>
<evidence type="ECO:0000259" key="1">
    <source>
        <dbReference type="Pfam" id="PF13472"/>
    </source>
</evidence>
<dbReference type="InterPro" id="IPR036514">
    <property type="entry name" value="SGNH_hydro_sf"/>
</dbReference>
<sequence length="185" mass="21647">TKPKLIMFGDSIMEGYSSEQLYSFYERDDIWAELLKQHYDVHYIAVSGRGLFDKGLPLNVYQQFQKFIDNNLDADICCLELGVNDLAKYEADEVLEKVNEFLLYAQQQLPNNKIFYMGYCGYGKDFGRMPLHEFMEKYDNIICPVLDLRDFKQQLVGSDGLHYKLEAQKLVADQVHQFIQKQLSK</sequence>
<accession>A0A146KFC4</accession>
<dbReference type="CDD" id="cd00229">
    <property type="entry name" value="SGNH_hydrolase"/>
    <property type="match status" value="1"/>
</dbReference>
<organism evidence="2">
    <name type="scientific">Trepomonas sp. PC1</name>
    <dbReference type="NCBI Taxonomy" id="1076344"/>
    <lineage>
        <taxon>Eukaryota</taxon>
        <taxon>Metamonada</taxon>
        <taxon>Diplomonadida</taxon>
        <taxon>Hexamitidae</taxon>
        <taxon>Hexamitinae</taxon>
        <taxon>Trepomonas</taxon>
    </lineage>
</organism>
<proteinExistence type="predicted"/>
<reference evidence="2" key="1">
    <citation type="submission" date="2015-07" db="EMBL/GenBank/DDBJ databases">
        <title>Adaptation to a free-living lifestyle via gene acquisitions in the diplomonad Trepomonas sp. PC1.</title>
        <authorList>
            <person name="Xu F."/>
            <person name="Jerlstrom-Hultqvist J."/>
            <person name="Kolisko M."/>
            <person name="Simpson A.G.B."/>
            <person name="Roger A.J."/>
            <person name="Svard S.G."/>
            <person name="Andersson J.O."/>
        </authorList>
    </citation>
    <scope>NUCLEOTIDE SEQUENCE</scope>
    <source>
        <strain evidence="2">PC1</strain>
    </source>
</reference>
<dbReference type="EMBL" id="GDID01001116">
    <property type="protein sequence ID" value="JAP95490.1"/>
    <property type="molecule type" value="Transcribed_RNA"/>
</dbReference>
<feature type="non-terminal residue" evidence="2">
    <location>
        <position position="1"/>
    </location>
</feature>
<dbReference type="Pfam" id="PF13472">
    <property type="entry name" value="Lipase_GDSL_2"/>
    <property type="match status" value="1"/>
</dbReference>
<dbReference type="AlphaFoldDB" id="A0A146KFC4"/>
<dbReference type="Gene3D" id="3.40.50.1110">
    <property type="entry name" value="SGNH hydrolase"/>
    <property type="match status" value="1"/>
</dbReference>
<dbReference type="InterPro" id="IPR013830">
    <property type="entry name" value="SGNH_hydro"/>
</dbReference>
<feature type="domain" description="SGNH hydrolase-type esterase" evidence="1">
    <location>
        <begin position="8"/>
        <end position="126"/>
    </location>
</feature>
<gene>
    <name evidence="2" type="ORF">TPC1_11505</name>
</gene>
<dbReference type="SUPFAM" id="SSF52266">
    <property type="entry name" value="SGNH hydrolase"/>
    <property type="match status" value="1"/>
</dbReference>
<name>A0A146KFC4_9EUKA</name>
<evidence type="ECO:0000313" key="2">
    <source>
        <dbReference type="EMBL" id="JAP95490.1"/>
    </source>
</evidence>